<gene>
    <name evidence="1" type="ORF">B0H65DRAFT_141188</name>
</gene>
<dbReference type="GeneID" id="87858090"/>
<dbReference type="AlphaFoldDB" id="A0AAE0JM71"/>
<accession>A0AAE0JM71</accession>
<proteinExistence type="predicted"/>
<reference evidence="1" key="1">
    <citation type="journal article" date="2023" name="Mol. Phylogenet. Evol.">
        <title>Genome-scale phylogeny and comparative genomics of the fungal order Sordariales.</title>
        <authorList>
            <person name="Hensen N."/>
            <person name="Bonometti L."/>
            <person name="Westerberg I."/>
            <person name="Brannstrom I.O."/>
            <person name="Guillou S."/>
            <person name="Cros-Aarteil S."/>
            <person name="Calhoun S."/>
            <person name="Haridas S."/>
            <person name="Kuo A."/>
            <person name="Mondo S."/>
            <person name="Pangilinan J."/>
            <person name="Riley R."/>
            <person name="LaButti K."/>
            <person name="Andreopoulos B."/>
            <person name="Lipzen A."/>
            <person name="Chen C."/>
            <person name="Yan M."/>
            <person name="Daum C."/>
            <person name="Ng V."/>
            <person name="Clum A."/>
            <person name="Steindorff A."/>
            <person name="Ohm R.A."/>
            <person name="Martin F."/>
            <person name="Silar P."/>
            <person name="Natvig D.O."/>
            <person name="Lalanne C."/>
            <person name="Gautier V."/>
            <person name="Ament-Velasquez S.L."/>
            <person name="Kruys A."/>
            <person name="Hutchinson M.I."/>
            <person name="Powell A.J."/>
            <person name="Barry K."/>
            <person name="Miller A.N."/>
            <person name="Grigoriev I.V."/>
            <person name="Debuchy R."/>
            <person name="Gladieux P."/>
            <person name="Hiltunen Thoren M."/>
            <person name="Johannesson H."/>
        </authorList>
    </citation>
    <scope>NUCLEOTIDE SEQUENCE</scope>
    <source>
        <strain evidence="1">CBS 560.94</strain>
    </source>
</reference>
<evidence type="ECO:0000313" key="2">
    <source>
        <dbReference type="Proteomes" id="UP001278500"/>
    </source>
</evidence>
<dbReference type="RefSeq" id="XP_062685273.1">
    <property type="nucleotide sequence ID" value="XM_062820936.1"/>
</dbReference>
<sequence length="196" mass="21439">MQTKAWSLSACPGAQRLPSLMTFVVWVFILRACLFSFRGPPLCPGPRPCRSHTCLPVAAFGFNLWEPGETQIRAVASGSNKEGPLAGLLLPQHLFLECHLDPSFTQVPPLLPSLPLSPFLTSSSPFHSIRTSICPRTRIRTPTLTSTRGSSRSLSINKRRVSAIASHICFPVCIAPCGRREPRLWYLVSSLTATSA</sequence>
<protein>
    <submittedName>
        <fullName evidence="1">Uncharacterized protein</fullName>
    </submittedName>
</protein>
<dbReference type="Proteomes" id="UP001278500">
    <property type="component" value="Unassembled WGS sequence"/>
</dbReference>
<reference evidence="1" key="2">
    <citation type="submission" date="2023-06" db="EMBL/GenBank/DDBJ databases">
        <authorList>
            <consortium name="Lawrence Berkeley National Laboratory"/>
            <person name="Haridas S."/>
            <person name="Hensen N."/>
            <person name="Bonometti L."/>
            <person name="Westerberg I."/>
            <person name="Brannstrom I.O."/>
            <person name="Guillou S."/>
            <person name="Cros-Aarteil S."/>
            <person name="Calhoun S."/>
            <person name="Kuo A."/>
            <person name="Mondo S."/>
            <person name="Pangilinan J."/>
            <person name="Riley R."/>
            <person name="Labutti K."/>
            <person name="Andreopoulos B."/>
            <person name="Lipzen A."/>
            <person name="Chen C."/>
            <person name="Yanf M."/>
            <person name="Daum C."/>
            <person name="Ng V."/>
            <person name="Clum A."/>
            <person name="Steindorff A."/>
            <person name="Ohm R."/>
            <person name="Martin F."/>
            <person name="Silar P."/>
            <person name="Natvig D."/>
            <person name="Lalanne C."/>
            <person name="Gautier V."/>
            <person name="Ament-Velasquez S.L."/>
            <person name="Kruys A."/>
            <person name="Hutchinson M.I."/>
            <person name="Powell A.J."/>
            <person name="Barry K."/>
            <person name="Miller A.N."/>
            <person name="Grigoriev I.V."/>
            <person name="Debuchy R."/>
            <person name="Gladieux P."/>
            <person name="Thoren M.H."/>
            <person name="Johannesson H."/>
        </authorList>
    </citation>
    <scope>NUCLEOTIDE SEQUENCE</scope>
    <source>
        <strain evidence="1">CBS 560.94</strain>
    </source>
</reference>
<comment type="caution">
    <text evidence="1">The sequence shown here is derived from an EMBL/GenBank/DDBJ whole genome shotgun (WGS) entry which is preliminary data.</text>
</comment>
<organism evidence="1 2">
    <name type="scientific">Neurospora tetraspora</name>
    <dbReference type="NCBI Taxonomy" id="94610"/>
    <lineage>
        <taxon>Eukaryota</taxon>
        <taxon>Fungi</taxon>
        <taxon>Dikarya</taxon>
        <taxon>Ascomycota</taxon>
        <taxon>Pezizomycotina</taxon>
        <taxon>Sordariomycetes</taxon>
        <taxon>Sordariomycetidae</taxon>
        <taxon>Sordariales</taxon>
        <taxon>Sordariaceae</taxon>
        <taxon>Neurospora</taxon>
    </lineage>
</organism>
<dbReference type="EMBL" id="JAUEPP010000002">
    <property type="protein sequence ID" value="KAK3351978.1"/>
    <property type="molecule type" value="Genomic_DNA"/>
</dbReference>
<name>A0AAE0JM71_9PEZI</name>
<keyword evidence="2" id="KW-1185">Reference proteome</keyword>
<evidence type="ECO:0000313" key="1">
    <source>
        <dbReference type="EMBL" id="KAK3351978.1"/>
    </source>
</evidence>